<dbReference type="InterPro" id="IPR002364">
    <property type="entry name" value="Quin_OxRdtase/zeta-crystal_CS"/>
</dbReference>
<dbReference type="InterPro" id="IPR011032">
    <property type="entry name" value="GroES-like_sf"/>
</dbReference>
<dbReference type="Pfam" id="PF13602">
    <property type="entry name" value="ADH_zinc_N_2"/>
    <property type="match status" value="1"/>
</dbReference>
<dbReference type="InterPro" id="IPR020843">
    <property type="entry name" value="ER"/>
</dbReference>
<evidence type="ECO:0000256" key="1">
    <source>
        <dbReference type="SAM" id="MobiDB-lite"/>
    </source>
</evidence>
<feature type="region of interest" description="Disordered" evidence="1">
    <location>
        <begin position="1"/>
        <end position="39"/>
    </location>
</feature>
<sequence>MRTPATGGHTGAEADEHPQAPEPEPAQTTPTDPSVNAHRKEDAMKAWSWDRYGPPDVLTLKDVAEPDIAPDQVLVRVRAASVNPYDWRHAGADPMLARLSIGLRRPKPGLILGADLAGVVERVGEEVTGLQPGDEVFGEVSLGSFAEAVAVPQDRLAVKPARLTFEQAASVSMAAHTALQGLRDDGRISAGQRVLVNGASGGIGTFAVQLAKTFGAEVTGVCSTRNVELVRSLGADDVVDYTREDFTARQGRYDLLMDIVGDRSLAKLRRPLTSRGTLVLVGGISARGGLLGPAAQMLRGALVSPFVRQRITGVRWNPNSADLQFLAGLMEKEQLTPVIDRTYPFAEIPEALHYIKRGHARGKVAITL</sequence>
<dbReference type="SUPFAM" id="SSF50129">
    <property type="entry name" value="GroES-like"/>
    <property type="match status" value="1"/>
</dbReference>
<evidence type="ECO:0000259" key="2">
    <source>
        <dbReference type="SMART" id="SM00829"/>
    </source>
</evidence>
<dbReference type="AlphaFoldDB" id="A0A1H5YLV2"/>
<proteinExistence type="predicted"/>
<dbReference type="Gene3D" id="3.90.180.10">
    <property type="entry name" value="Medium-chain alcohol dehydrogenases, catalytic domain"/>
    <property type="match status" value="1"/>
</dbReference>
<dbReference type="SUPFAM" id="SSF51735">
    <property type="entry name" value="NAD(P)-binding Rossmann-fold domains"/>
    <property type="match status" value="1"/>
</dbReference>
<reference evidence="4" key="1">
    <citation type="submission" date="2016-10" db="EMBL/GenBank/DDBJ databases">
        <authorList>
            <person name="Varghese N."/>
            <person name="Submissions S."/>
        </authorList>
    </citation>
    <scope>NUCLEOTIDE SEQUENCE [LARGE SCALE GENOMIC DNA]</scope>
    <source>
        <strain evidence="4">DSM 43163</strain>
    </source>
</reference>
<gene>
    <name evidence="3" type="ORF">SAMN04489712_10463</name>
</gene>
<dbReference type="InterPro" id="IPR050700">
    <property type="entry name" value="YIM1/Zinc_Alcohol_DH_Fams"/>
</dbReference>
<dbReference type="GO" id="GO:0008270">
    <property type="term" value="F:zinc ion binding"/>
    <property type="evidence" value="ECO:0007669"/>
    <property type="project" value="InterPro"/>
</dbReference>
<feature type="domain" description="Enoyl reductase (ER)" evidence="2">
    <location>
        <begin position="53"/>
        <end position="366"/>
    </location>
</feature>
<dbReference type="InterPro" id="IPR013154">
    <property type="entry name" value="ADH-like_N"/>
</dbReference>
<protein>
    <submittedName>
        <fullName evidence="3">NADPH:quinone reductase</fullName>
    </submittedName>
</protein>
<dbReference type="CDD" id="cd08267">
    <property type="entry name" value="MDR1"/>
    <property type="match status" value="1"/>
</dbReference>
<dbReference type="PANTHER" id="PTHR11695:SF648">
    <property type="entry name" value="ZINC-BINDING OXIDOREDUCTASE"/>
    <property type="match status" value="1"/>
</dbReference>
<dbReference type="GO" id="GO:0016491">
    <property type="term" value="F:oxidoreductase activity"/>
    <property type="evidence" value="ECO:0007669"/>
    <property type="project" value="InterPro"/>
</dbReference>
<evidence type="ECO:0000313" key="4">
    <source>
        <dbReference type="Proteomes" id="UP000236723"/>
    </source>
</evidence>
<evidence type="ECO:0000313" key="3">
    <source>
        <dbReference type="EMBL" id="SEG24565.1"/>
    </source>
</evidence>
<dbReference type="PANTHER" id="PTHR11695">
    <property type="entry name" value="ALCOHOL DEHYDROGENASE RELATED"/>
    <property type="match status" value="1"/>
</dbReference>
<dbReference type="SMART" id="SM00829">
    <property type="entry name" value="PKS_ER"/>
    <property type="match status" value="1"/>
</dbReference>
<dbReference type="Pfam" id="PF08240">
    <property type="entry name" value="ADH_N"/>
    <property type="match status" value="1"/>
</dbReference>
<dbReference type="Proteomes" id="UP000236723">
    <property type="component" value="Unassembled WGS sequence"/>
</dbReference>
<dbReference type="Gene3D" id="3.40.50.720">
    <property type="entry name" value="NAD(P)-binding Rossmann-like Domain"/>
    <property type="match status" value="1"/>
</dbReference>
<organism evidence="3 4">
    <name type="scientific">Thermomonospora echinospora</name>
    <dbReference type="NCBI Taxonomy" id="1992"/>
    <lineage>
        <taxon>Bacteria</taxon>
        <taxon>Bacillati</taxon>
        <taxon>Actinomycetota</taxon>
        <taxon>Actinomycetes</taxon>
        <taxon>Streptosporangiales</taxon>
        <taxon>Thermomonosporaceae</taxon>
        <taxon>Thermomonospora</taxon>
    </lineage>
</organism>
<keyword evidence="4" id="KW-1185">Reference proteome</keyword>
<accession>A0A1H5YLV2</accession>
<dbReference type="PROSITE" id="PS01162">
    <property type="entry name" value="QOR_ZETA_CRYSTAL"/>
    <property type="match status" value="1"/>
</dbReference>
<dbReference type="InterPro" id="IPR036291">
    <property type="entry name" value="NAD(P)-bd_dom_sf"/>
</dbReference>
<name>A0A1H5YLV2_9ACTN</name>
<dbReference type="EMBL" id="FNVO01000004">
    <property type="protein sequence ID" value="SEG24565.1"/>
    <property type="molecule type" value="Genomic_DNA"/>
</dbReference>